<keyword evidence="1" id="KW-0808">Transferase</keyword>
<dbReference type="CDD" id="cd04301">
    <property type="entry name" value="NAT_SF"/>
    <property type="match status" value="1"/>
</dbReference>
<dbReference type="Gene3D" id="3.40.630.30">
    <property type="match status" value="1"/>
</dbReference>
<dbReference type="InterPro" id="IPR016181">
    <property type="entry name" value="Acyl_CoA_acyltransferase"/>
</dbReference>
<dbReference type="NCBIfam" id="NF040504">
    <property type="entry name" value="resist_ArsN1b"/>
    <property type="match status" value="1"/>
</dbReference>
<dbReference type="InterPro" id="IPR000182">
    <property type="entry name" value="GNAT_dom"/>
</dbReference>
<evidence type="ECO:0000313" key="4">
    <source>
        <dbReference type="EMBL" id="MFL9927558.1"/>
    </source>
</evidence>
<dbReference type="RefSeq" id="WP_408160793.1">
    <property type="nucleotide sequence ID" value="NZ_JAQQFM010000017.1"/>
</dbReference>
<keyword evidence="2" id="KW-0012">Acyltransferase</keyword>
<protein>
    <submittedName>
        <fullName evidence="4">GNAT family N-acetyltransferase</fullName>
    </submittedName>
</protein>
<comment type="caution">
    <text evidence="4">The sequence shown here is derived from an EMBL/GenBank/DDBJ whole genome shotgun (WGS) entry which is preliminary data.</text>
</comment>
<evidence type="ECO:0000256" key="2">
    <source>
        <dbReference type="ARBA" id="ARBA00023315"/>
    </source>
</evidence>
<feature type="domain" description="N-acetyltransferase" evidence="3">
    <location>
        <begin position="1"/>
        <end position="162"/>
    </location>
</feature>
<dbReference type="PROSITE" id="PS51186">
    <property type="entry name" value="GNAT"/>
    <property type="match status" value="1"/>
</dbReference>
<dbReference type="Pfam" id="PF13420">
    <property type="entry name" value="Acetyltransf_4"/>
    <property type="match status" value="1"/>
</dbReference>
<evidence type="ECO:0000313" key="5">
    <source>
        <dbReference type="Proteomes" id="UP001629246"/>
    </source>
</evidence>
<dbReference type="Proteomes" id="UP001629246">
    <property type="component" value="Unassembled WGS sequence"/>
</dbReference>
<dbReference type="PANTHER" id="PTHR43072">
    <property type="entry name" value="N-ACETYLTRANSFERASE"/>
    <property type="match status" value="1"/>
</dbReference>
<organism evidence="4 5">
    <name type="scientific">Herbaspirillum lusitanum</name>
    <dbReference type="NCBI Taxonomy" id="213312"/>
    <lineage>
        <taxon>Bacteria</taxon>
        <taxon>Pseudomonadati</taxon>
        <taxon>Pseudomonadota</taxon>
        <taxon>Betaproteobacteria</taxon>
        <taxon>Burkholderiales</taxon>
        <taxon>Oxalobacteraceae</taxon>
        <taxon>Herbaspirillum</taxon>
    </lineage>
</organism>
<gene>
    <name evidence="4" type="ORF">PQR62_25015</name>
</gene>
<dbReference type="PANTHER" id="PTHR43072:SF23">
    <property type="entry name" value="UPF0039 PROTEIN C11D3.02C"/>
    <property type="match status" value="1"/>
</dbReference>
<evidence type="ECO:0000256" key="1">
    <source>
        <dbReference type="ARBA" id="ARBA00022679"/>
    </source>
</evidence>
<accession>A0ABW9AF73</accession>
<dbReference type="EMBL" id="JAQQFM010000017">
    <property type="protein sequence ID" value="MFL9927558.1"/>
    <property type="molecule type" value="Genomic_DNA"/>
</dbReference>
<proteinExistence type="predicted"/>
<reference evidence="4 5" key="1">
    <citation type="journal article" date="2024" name="Chem. Sci.">
        <title>Discovery of megapolipeptins by genome mining of a Burkholderiales bacteria collection.</title>
        <authorList>
            <person name="Paulo B.S."/>
            <person name="Recchia M.J.J."/>
            <person name="Lee S."/>
            <person name="Fergusson C.H."/>
            <person name="Romanowski S.B."/>
            <person name="Hernandez A."/>
            <person name="Krull N."/>
            <person name="Liu D.Y."/>
            <person name="Cavanagh H."/>
            <person name="Bos A."/>
            <person name="Gray C.A."/>
            <person name="Murphy B.T."/>
            <person name="Linington R.G."/>
            <person name="Eustaquio A.S."/>
        </authorList>
    </citation>
    <scope>NUCLEOTIDE SEQUENCE [LARGE SCALE GENOMIC DNA]</scope>
    <source>
        <strain evidence="4 5">RL21-008-BIB-A</strain>
    </source>
</reference>
<dbReference type="SUPFAM" id="SSF55729">
    <property type="entry name" value="Acyl-CoA N-acyltransferases (Nat)"/>
    <property type="match status" value="1"/>
</dbReference>
<keyword evidence="5" id="KW-1185">Reference proteome</keyword>
<sequence length="165" mass="18680">MSIRPVTLADAEAICTIYNHYVLNTTISFELDALSTQEMAARITEVSASFPWLVYEEEGRILGYAYASKWKPRLAYRYSVESSVYLGQDSGGKGVGTQLYRRLLSELKQMGVHLVIGGITQPNPASVALHEKMGYVKCGQFNEVGRKFDRWLDVGYWQLNLEQMQ</sequence>
<name>A0ABW9AF73_9BURK</name>
<evidence type="ECO:0000259" key="3">
    <source>
        <dbReference type="PROSITE" id="PS51186"/>
    </source>
</evidence>